<dbReference type="Proteomes" id="UP000365297">
    <property type="component" value="Unassembled WGS sequence"/>
</dbReference>
<gene>
    <name evidence="2" type="ORF">ARY78_07345</name>
</gene>
<keyword evidence="1" id="KW-1133">Transmembrane helix</keyword>
<sequence length="64" mass="7226">MNRVEFWSTVALLALMLMVIVWLATGIASQLSYLPKWAQIAITILIVLLVSYSLVKYVLGKEDK</sequence>
<protein>
    <submittedName>
        <fullName evidence="2">Uncharacterized protein</fullName>
    </submittedName>
</protein>
<accession>A0A9P1SSH1</accession>
<reference evidence="2 3" key="1">
    <citation type="submission" date="2018-06" db="EMBL/GenBank/DDBJ databases">
        <authorList>
            <consortium name="GenomeTrakr: Next Generation Sequencing Network for Food Pathogen Tracability"/>
        </authorList>
    </citation>
    <scope>NUCLEOTIDE SEQUENCE [LARGE SCALE GENOMIC DNA]</scope>
    <source>
        <strain evidence="2 3">FDA00007096</strain>
    </source>
</reference>
<evidence type="ECO:0000256" key="1">
    <source>
        <dbReference type="SAM" id="Phobius"/>
    </source>
</evidence>
<feature type="transmembrane region" description="Helical" evidence="1">
    <location>
        <begin position="37"/>
        <end position="59"/>
    </location>
</feature>
<proteinExistence type="predicted"/>
<organism evidence="2 3">
    <name type="scientific">Listeria monocytogenes</name>
    <dbReference type="NCBI Taxonomy" id="1639"/>
    <lineage>
        <taxon>Bacteria</taxon>
        <taxon>Bacillati</taxon>
        <taxon>Bacillota</taxon>
        <taxon>Bacilli</taxon>
        <taxon>Bacillales</taxon>
        <taxon>Listeriaceae</taxon>
        <taxon>Listeria</taxon>
    </lineage>
</organism>
<keyword evidence="1" id="KW-0472">Membrane</keyword>
<dbReference type="EMBL" id="AAAIXK010000003">
    <property type="protein sequence ID" value="EAC5550238.1"/>
    <property type="molecule type" value="Genomic_DNA"/>
</dbReference>
<keyword evidence="1" id="KW-0812">Transmembrane</keyword>
<dbReference type="AlphaFoldDB" id="A0A9P1SSH1"/>
<evidence type="ECO:0000313" key="3">
    <source>
        <dbReference type="Proteomes" id="UP000365297"/>
    </source>
</evidence>
<evidence type="ECO:0000313" key="2">
    <source>
        <dbReference type="EMBL" id="EAC5550238.1"/>
    </source>
</evidence>
<comment type="caution">
    <text evidence="2">The sequence shown here is derived from an EMBL/GenBank/DDBJ whole genome shotgun (WGS) entry which is preliminary data.</text>
</comment>
<feature type="transmembrane region" description="Helical" evidence="1">
    <location>
        <begin position="6"/>
        <end position="25"/>
    </location>
</feature>
<name>A0A9P1SSH1_LISMN</name>